<dbReference type="WBParaSite" id="nRc.2.0.1.t33896-RA">
    <property type="protein sequence ID" value="nRc.2.0.1.t33896-RA"/>
    <property type="gene ID" value="nRc.2.0.1.g33896"/>
</dbReference>
<accession>A0A915K599</accession>
<evidence type="ECO:0000256" key="1">
    <source>
        <dbReference type="SAM" id="MobiDB-lite"/>
    </source>
</evidence>
<reference evidence="3" key="1">
    <citation type="submission" date="2022-11" db="UniProtKB">
        <authorList>
            <consortium name="WormBaseParasite"/>
        </authorList>
    </citation>
    <scope>IDENTIFICATION</scope>
</reference>
<evidence type="ECO:0000313" key="2">
    <source>
        <dbReference type="Proteomes" id="UP000887565"/>
    </source>
</evidence>
<feature type="region of interest" description="Disordered" evidence="1">
    <location>
        <begin position="33"/>
        <end position="52"/>
    </location>
</feature>
<sequence length="71" mass="8119">MSLKLKSKKTELRKKRSKPKVTKIENIARPMSSYTQSLKPNKPKNAISHPESQLSLRGIMDEDDDLIIPTE</sequence>
<dbReference type="AlphaFoldDB" id="A0A915K599"/>
<dbReference type="Proteomes" id="UP000887565">
    <property type="component" value="Unplaced"/>
</dbReference>
<name>A0A915K599_ROMCU</name>
<feature type="compositionally biased region" description="Basic residues" evidence="1">
    <location>
        <begin position="1"/>
        <end position="21"/>
    </location>
</feature>
<feature type="region of interest" description="Disordered" evidence="1">
    <location>
        <begin position="1"/>
        <end position="23"/>
    </location>
</feature>
<organism evidence="2 3">
    <name type="scientific">Romanomermis culicivorax</name>
    <name type="common">Nematode worm</name>
    <dbReference type="NCBI Taxonomy" id="13658"/>
    <lineage>
        <taxon>Eukaryota</taxon>
        <taxon>Metazoa</taxon>
        <taxon>Ecdysozoa</taxon>
        <taxon>Nematoda</taxon>
        <taxon>Enoplea</taxon>
        <taxon>Dorylaimia</taxon>
        <taxon>Mermithida</taxon>
        <taxon>Mermithoidea</taxon>
        <taxon>Mermithidae</taxon>
        <taxon>Romanomermis</taxon>
    </lineage>
</organism>
<evidence type="ECO:0000313" key="3">
    <source>
        <dbReference type="WBParaSite" id="nRc.2.0.1.t33896-RA"/>
    </source>
</evidence>
<protein>
    <submittedName>
        <fullName evidence="3">Uncharacterized protein</fullName>
    </submittedName>
</protein>
<proteinExistence type="predicted"/>
<keyword evidence="2" id="KW-1185">Reference proteome</keyword>